<proteinExistence type="predicted"/>
<evidence type="ECO:0000313" key="2">
    <source>
        <dbReference type="EMBL" id="OYP53188.1"/>
    </source>
</evidence>
<comment type="caution">
    <text evidence="2">The sequence shown here is derived from an EMBL/GenBank/DDBJ whole genome shotgun (WGS) entry which is preliminary data.</text>
</comment>
<dbReference type="RefSeq" id="WP_094449096.1">
    <property type="nucleotide sequence ID" value="NZ_CP091801.1"/>
</dbReference>
<dbReference type="Pfam" id="PF14491">
    <property type="entry name" value="DUF4435"/>
    <property type="match status" value="1"/>
</dbReference>
<organism evidence="2 3">
    <name type="scientific">Segatella bryantii</name>
    <name type="common">Prevotella bryantii</name>
    <dbReference type="NCBI Taxonomy" id="77095"/>
    <lineage>
        <taxon>Bacteria</taxon>
        <taxon>Pseudomonadati</taxon>
        <taxon>Bacteroidota</taxon>
        <taxon>Bacteroidia</taxon>
        <taxon>Bacteroidales</taxon>
        <taxon>Prevotellaceae</taxon>
        <taxon>Segatella</taxon>
    </lineage>
</organism>
<accession>A0ABX4EE59</accession>
<feature type="domain" description="DUF4435" evidence="1">
    <location>
        <begin position="24"/>
        <end position="238"/>
    </location>
</feature>
<keyword evidence="3" id="KW-1185">Reference proteome</keyword>
<dbReference type="EMBL" id="NPJF01000067">
    <property type="protein sequence ID" value="OYP53188.1"/>
    <property type="molecule type" value="Genomic_DNA"/>
</dbReference>
<evidence type="ECO:0000313" key="3">
    <source>
        <dbReference type="Proteomes" id="UP000216189"/>
    </source>
</evidence>
<protein>
    <recommendedName>
        <fullName evidence="1">DUF4435 domain-containing protein</fullName>
    </recommendedName>
</protein>
<evidence type="ECO:0000259" key="1">
    <source>
        <dbReference type="Pfam" id="PF14491"/>
    </source>
</evidence>
<dbReference type="Proteomes" id="UP000216189">
    <property type="component" value="Unassembled WGS sequence"/>
</dbReference>
<name>A0ABX4EE59_SEGBR</name>
<sequence>MNRIEEQARYYRNIPLRDRSIKAVVHLEDAEDILFWSNQLQKAFPATYHFITYSKNEKGNDVHGCEQCLRYKAYLTKTFFICIDSDLRQLKGEVGLTADNHIAQTYAYSWENHFCEAEHLQKRFAESVSDSDFDFQVFLQNLSAVVYKPLLYLVHYSQSSELNQQWNITKFNACMPLQPTRNELTDNGSAYIEHVKQLFEDALQNLQQPESMTNEHLDEANAYLHIQGHQLYKLVLHIGTMLCNGTGVAFKTDVLDKSIHTDGYLEIDNVQSDLKIITSTE</sequence>
<dbReference type="InterPro" id="IPR029492">
    <property type="entry name" value="DUF4435"/>
</dbReference>
<gene>
    <name evidence="2" type="ORF">CIK91_13390</name>
</gene>
<reference evidence="2 3" key="1">
    <citation type="submission" date="2017-08" db="EMBL/GenBank/DDBJ databases">
        <title>Comparative genomics of non-oral Prevotella species.</title>
        <authorList>
            <person name="Accetto T."/>
            <person name="Nograsek B."/>
            <person name="Avgustin G."/>
        </authorList>
    </citation>
    <scope>NUCLEOTIDE SEQUENCE [LARGE SCALE GENOMIC DNA]</scope>
    <source>
        <strain evidence="2 3">TC1-1</strain>
    </source>
</reference>